<keyword evidence="5 8" id="KW-0378">Hydrolase</keyword>
<dbReference type="Proteomes" id="UP000315440">
    <property type="component" value="Unassembled WGS sequence"/>
</dbReference>
<name>A0A5C5ZGE0_9BACT</name>
<proteinExistence type="inferred from homology"/>
<feature type="binding site" evidence="8">
    <location>
        <position position="6"/>
    </location>
    <ligand>
        <name>Mg(2+)</name>
        <dbReference type="ChEBI" id="CHEBI:18420"/>
    </ligand>
</feature>
<dbReference type="PANTHER" id="PTHR33653">
    <property type="entry name" value="RIBONUCLEASE VAPC2"/>
    <property type="match status" value="1"/>
</dbReference>
<sequence>MGVILDTNAVSAAVDKDDALLSLVRLHGRPYLPIHVIGEYQFGLLGSRLRKSIEPFFVQLKSQSIILAADLETAKEYATLRHELKLRGRPIPENDLWIASLARQHGLPIASRDERHFDGLEGVTRLGW</sequence>
<keyword evidence="11" id="KW-1185">Reference proteome</keyword>
<evidence type="ECO:0000256" key="1">
    <source>
        <dbReference type="ARBA" id="ARBA00001946"/>
    </source>
</evidence>
<evidence type="ECO:0000256" key="6">
    <source>
        <dbReference type="ARBA" id="ARBA00022842"/>
    </source>
</evidence>
<dbReference type="GO" id="GO:0000287">
    <property type="term" value="F:magnesium ion binding"/>
    <property type="evidence" value="ECO:0007669"/>
    <property type="project" value="UniProtKB-UniRule"/>
</dbReference>
<dbReference type="SUPFAM" id="SSF88723">
    <property type="entry name" value="PIN domain-like"/>
    <property type="match status" value="1"/>
</dbReference>
<evidence type="ECO:0000256" key="5">
    <source>
        <dbReference type="ARBA" id="ARBA00022801"/>
    </source>
</evidence>
<keyword evidence="4 8" id="KW-0479">Metal-binding</keyword>
<keyword evidence="10" id="KW-0255">Endonuclease</keyword>
<dbReference type="HAMAP" id="MF_00265">
    <property type="entry name" value="VapC_Nob1"/>
    <property type="match status" value="1"/>
</dbReference>
<dbReference type="InterPro" id="IPR002716">
    <property type="entry name" value="PIN_dom"/>
</dbReference>
<evidence type="ECO:0000313" key="10">
    <source>
        <dbReference type="EMBL" id="TWT86175.1"/>
    </source>
</evidence>
<dbReference type="GO" id="GO:0090729">
    <property type="term" value="F:toxin activity"/>
    <property type="evidence" value="ECO:0007669"/>
    <property type="project" value="UniProtKB-KW"/>
</dbReference>
<comment type="function">
    <text evidence="8">Toxic component of a toxin-antitoxin (TA) system. An RNase.</text>
</comment>
<dbReference type="EMBL" id="SJPQ01000006">
    <property type="protein sequence ID" value="TWT86175.1"/>
    <property type="molecule type" value="Genomic_DNA"/>
</dbReference>
<dbReference type="Pfam" id="PF01850">
    <property type="entry name" value="PIN"/>
    <property type="match status" value="1"/>
</dbReference>
<evidence type="ECO:0000256" key="3">
    <source>
        <dbReference type="ARBA" id="ARBA00022722"/>
    </source>
</evidence>
<comment type="cofactor">
    <cofactor evidence="1 8">
        <name>Mg(2+)</name>
        <dbReference type="ChEBI" id="CHEBI:18420"/>
    </cofactor>
</comment>
<keyword evidence="3 8" id="KW-0540">Nuclease</keyword>
<dbReference type="AlphaFoldDB" id="A0A5C5ZGE0"/>
<protein>
    <recommendedName>
        <fullName evidence="8">Ribonuclease VapC</fullName>
        <shortName evidence="8">RNase VapC</shortName>
        <ecNumber evidence="8">3.1.-.-</ecNumber>
    </recommendedName>
    <alternativeName>
        <fullName evidence="8">Toxin VapC</fullName>
    </alternativeName>
</protein>
<dbReference type="EC" id="3.1.-.-" evidence="8"/>
<dbReference type="InterPro" id="IPR050556">
    <property type="entry name" value="Type_II_TA_system_RNase"/>
</dbReference>
<dbReference type="InterPro" id="IPR022907">
    <property type="entry name" value="VapC_family"/>
</dbReference>
<keyword evidence="6 8" id="KW-0460">Magnesium</keyword>
<dbReference type="OrthoDB" id="9799448at2"/>
<dbReference type="GO" id="GO:0016787">
    <property type="term" value="F:hydrolase activity"/>
    <property type="evidence" value="ECO:0007669"/>
    <property type="project" value="UniProtKB-KW"/>
</dbReference>
<evidence type="ECO:0000256" key="2">
    <source>
        <dbReference type="ARBA" id="ARBA00022649"/>
    </source>
</evidence>
<reference evidence="10 11" key="1">
    <citation type="submission" date="2019-02" db="EMBL/GenBank/DDBJ databases">
        <title>Deep-cultivation of Planctomycetes and their phenomic and genomic characterization uncovers novel biology.</title>
        <authorList>
            <person name="Wiegand S."/>
            <person name="Jogler M."/>
            <person name="Boedeker C."/>
            <person name="Pinto D."/>
            <person name="Vollmers J."/>
            <person name="Rivas-Marin E."/>
            <person name="Kohn T."/>
            <person name="Peeters S.H."/>
            <person name="Heuer A."/>
            <person name="Rast P."/>
            <person name="Oberbeckmann S."/>
            <person name="Bunk B."/>
            <person name="Jeske O."/>
            <person name="Meyerdierks A."/>
            <person name="Storesund J.E."/>
            <person name="Kallscheuer N."/>
            <person name="Luecker S."/>
            <person name="Lage O.M."/>
            <person name="Pohl T."/>
            <person name="Merkel B.J."/>
            <person name="Hornburger P."/>
            <person name="Mueller R.-W."/>
            <person name="Bruemmer F."/>
            <person name="Labrenz M."/>
            <person name="Spormann A.M."/>
            <person name="Op Den Camp H."/>
            <person name="Overmann J."/>
            <person name="Amann R."/>
            <person name="Jetten M.S.M."/>
            <person name="Mascher T."/>
            <person name="Medema M.H."/>
            <person name="Devos D.P."/>
            <person name="Kaster A.-K."/>
            <person name="Ovreas L."/>
            <person name="Rohde M."/>
            <person name="Galperin M.Y."/>
            <person name="Jogler C."/>
        </authorList>
    </citation>
    <scope>NUCLEOTIDE SEQUENCE [LARGE SCALE GENOMIC DNA]</scope>
    <source>
        <strain evidence="10 11">Mal64</strain>
    </source>
</reference>
<comment type="caution">
    <text evidence="10">The sequence shown here is derived from an EMBL/GenBank/DDBJ whole genome shotgun (WGS) entry which is preliminary data.</text>
</comment>
<keyword evidence="2 8" id="KW-1277">Toxin-antitoxin system</keyword>
<feature type="domain" description="PIN" evidence="9">
    <location>
        <begin position="3"/>
        <end position="117"/>
    </location>
</feature>
<evidence type="ECO:0000259" key="9">
    <source>
        <dbReference type="Pfam" id="PF01850"/>
    </source>
</evidence>
<accession>A0A5C5ZGE0</accession>
<feature type="binding site" evidence="8">
    <location>
        <position position="95"/>
    </location>
    <ligand>
        <name>Mg(2+)</name>
        <dbReference type="ChEBI" id="CHEBI:18420"/>
    </ligand>
</feature>
<keyword evidence="8" id="KW-0800">Toxin</keyword>
<evidence type="ECO:0000256" key="4">
    <source>
        <dbReference type="ARBA" id="ARBA00022723"/>
    </source>
</evidence>
<dbReference type="PANTHER" id="PTHR33653:SF1">
    <property type="entry name" value="RIBONUCLEASE VAPC2"/>
    <property type="match status" value="1"/>
</dbReference>
<dbReference type="GO" id="GO:0004540">
    <property type="term" value="F:RNA nuclease activity"/>
    <property type="evidence" value="ECO:0007669"/>
    <property type="project" value="InterPro"/>
</dbReference>
<dbReference type="Gene3D" id="3.40.50.1010">
    <property type="entry name" value="5'-nuclease"/>
    <property type="match status" value="1"/>
</dbReference>
<gene>
    <name evidence="10" type="primary">vapC_2</name>
    <name evidence="8" type="synonym">vapC</name>
    <name evidence="10" type="ORF">Mal64_39150</name>
</gene>
<organism evidence="10 11">
    <name type="scientific">Pseudobythopirellula maris</name>
    <dbReference type="NCBI Taxonomy" id="2527991"/>
    <lineage>
        <taxon>Bacteria</taxon>
        <taxon>Pseudomonadati</taxon>
        <taxon>Planctomycetota</taxon>
        <taxon>Planctomycetia</taxon>
        <taxon>Pirellulales</taxon>
        <taxon>Lacipirellulaceae</taxon>
        <taxon>Pseudobythopirellula</taxon>
    </lineage>
</organism>
<evidence type="ECO:0000256" key="8">
    <source>
        <dbReference type="HAMAP-Rule" id="MF_00265"/>
    </source>
</evidence>
<dbReference type="InterPro" id="IPR029060">
    <property type="entry name" value="PIN-like_dom_sf"/>
</dbReference>
<evidence type="ECO:0000256" key="7">
    <source>
        <dbReference type="ARBA" id="ARBA00038093"/>
    </source>
</evidence>
<evidence type="ECO:0000313" key="11">
    <source>
        <dbReference type="Proteomes" id="UP000315440"/>
    </source>
</evidence>
<dbReference type="GO" id="GO:0004519">
    <property type="term" value="F:endonuclease activity"/>
    <property type="evidence" value="ECO:0007669"/>
    <property type="project" value="UniProtKB-KW"/>
</dbReference>
<comment type="similarity">
    <text evidence="7 8">Belongs to the PINc/VapC protein family.</text>
</comment>